<organism evidence="2 3">
    <name type="scientific">Phoxinus phoxinus</name>
    <name type="common">Eurasian minnow</name>
    <dbReference type="NCBI Taxonomy" id="58324"/>
    <lineage>
        <taxon>Eukaryota</taxon>
        <taxon>Metazoa</taxon>
        <taxon>Chordata</taxon>
        <taxon>Craniata</taxon>
        <taxon>Vertebrata</taxon>
        <taxon>Euteleostomi</taxon>
        <taxon>Actinopterygii</taxon>
        <taxon>Neopterygii</taxon>
        <taxon>Teleostei</taxon>
        <taxon>Ostariophysi</taxon>
        <taxon>Cypriniformes</taxon>
        <taxon>Leuciscidae</taxon>
        <taxon>Phoxininae</taxon>
        <taxon>Phoxinus</taxon>
    </lineage>
</organism>
<evidence type="ECO:0000313" key="2">
    <source>
        <dbReference type="EMBL" id="KAK7123531.1"/>
    </source>
</evidence>
<dbReference type="Proteomes" id="UP001364617">
    <property type="component" value="Unassembled WGS sequence"/>
</dbReference>
<feature type="region of interest" description="Disordered" evidence="1">
    <location>
        <begin position="310"/>
        <end position="355"/>
    </location>
</feature>
<comment type="caution">
    <text evidence="2">The sequence shown here is derived from an EMBL/GenBank/DDBJ whole genome shotgun (WGS) entry which is preliminary data.</text>
</comment>
<feature type="compositionally biased region" description="Basic and acidic residues" evidence="1">
    <location>
        <begin position="319"/>
        <end position="331"/>
    </location>
</feature>
<protein>
    <submittedName>
        <fullName evidence="2">Uncharacterized protein</fullName>
    </submittedName>
</protein>
<feature type="compositionally biased region" description="Basic and acidic residues" evidence="1">
    <location>
        <begin position="1"/>
        <end position="11"/>
    </location>
</feature>
<dbReference type="AlphaFoldDB" id="A0AAN9C773"/>
<feature type="compositionally biased region" description="Polar residues" evidence="1">
    <location>
        <begin position="141"/>
        <end position="154"/>
    </location>
</feature>
<proteinExistence type="predicted"/>
<dbReference type="EMBL" id="JAYKXH010000024">
    <property type="protein sequence ID" value="KAK7123531.1"/>
    <property type="molecule type" value="Genomic_DNA"/>
</dbReference>
<sequence>MSMSKHSEETTRQMCANMQLKGNKQKKKRKGEKRNLCCAWECSDTDSGINDKNAFHRYRETKPKVRHKCRYLDEKNFILSPHLFAQTRPCVSGASDASDGANSRWKASQITRVTAKSASLNVNITSERSSAPDPSCVPINPSVSSDSKTQRQNIASENSMQVHIVEVSRILPMIEWIPEKSHEQTTVETKTWRCDGFVTANRGTRSPEAFRKEAPGQKLEWSHRCLAKVAHPGSSLPANGLPTAARHRVVIRRVGRVRGYRGTQIQGSHEERKLEPLPNHKDLYNIYSLSALQNQYECLCSPFKPRLRHSPVGDAAQNTDRKQEGQRRELSDAIGDIRYQSGWPKNTESPPPPRHVTFSHILQVLQSKPGNFSEVRGQRSHRAL</sequence>
<name>A0AAN9C773_9TELE</name>
<accession>A0AAN9C773</accession>
<feature type="region of interest" description="Disordered" evidence="1">
    <location>
        <begin position="125"/>
        <end position="154"/>
    </location>
</feature>
<keyword evidence="3" id="KW-1185">Reference proteome</keyword>
<reference evidence="2 3" key="1">
    <citation type="submission" date="2024-02" db="EMBL/GenBank/DDBJ databases">
        <title>Chromosome-level genome assembly of the Eurasian Minnow (Phoxinus phoxinus).</title>
        <authorList>
            <person name="Oriowo T.O."/>
            <person name="Martin S."/>
            <person name="Stange M."/>
            <person name="Chrysostomakis Y."/>
            <person name="Brown T."/>
            <person name="Winkler S."/>
            <person name="Kukowka S."/>
            <person name="Myers E.W."/>
            <person name="Bohne A."/>
        </authorList>
    </citation>
    <scope>NUCLEOTIDE SEQUENCE [LARGE SCALE GENOMIC DNA]</scope>
    <source>
        <strain evidence="2">ZFMK-TIS-60720</strain>
        <tissue evidence="2">Whole Organism</tissue>
    </source>
</reference>
<evidence type="ECO:0000313" key="3">
    <source>
        <dbReference type="Proteomes" id="UP001364617"/>
    </source>
</evidence>
<evidence type="ECO:0000256" key="1">
    <source>
        <dbReference type="SAM" id="MobiDB-lite"/>
    </source>
</evidence>
<gene>
    <name evidence="2" type="ORF">R3I93_021836</name>
</gene>
<feature type="region of interest" description="Disordered" evidence="1">
    <location>
        <begin position="1"/>
        <end position="28"/>
    </location>
</feature>